<keyword evidence="5" id="KW-1185">Reference proteome</keyword>
<dbReference type="PANTHER" id="PTHR21015:SF22">
    <property type="entry name" value="GLYCOSYLTRANSFERASE"/>
    <property type="match status" value="1"/>
</dbReference>
<dbReference type="Proteomes" id="UP000664654">
    <property type="component" value="Unassembled WGS sequence"/>
</dbReference>
<dbReference type="SUPFAM" id="SSF53756">
    <property type="entry name" value="UDP-Glycosyltransferase/glycogen phosphorylase"/>
    <property type="match status" value="1"/>
</dbReference>
<accession>A0A939IPY3</accession>
<sequence length="346" mass="39018">MHRVLFRVDGNSQIGLGHLMRCLALAQHLQAEDIEVTFIISQTSLPFCQKRHDWVGKVQVIPEMPILAEIAWLKQRTDFSQANWIVLDGYQFTERYRRLLKDNTEHMALFDDNNDSGPLYADLVINGAGNAQDLGYQYSAPEARLCVGQRYRVLRREFLFQSQQPWQSRKDLVVTLGGSDPLDLTLGILSALQKHRARMPIRVITGAAYPHLTSLRQFVSQTNLLVQHLHDCQQMADVFSRARLVISAAGGSQYELQACATPSVLLVVADNQQNATEQARVQGWCETHDGRELDCGKLAEQVMQLWKNDARLQTMHKHAAQSADTQGAERVVTAMLEELRPGVSFA</sequence>
<dbReference type="RefSeq" id="WP_206574466.1">
    <property type="nucleotide sequence ID" value="NZ_JAFKCV010000008.1"/>
</dbReference>
<dbReference type="Gene3D" id="3.40.50.11190">
    <property type="match status" value="1"/>
</dbReference>
<feature type="binding site" evidence="2">
    <location>
        <position position="155"/>
    </location>
    <ligand>
        <name>substrate</name>
    </ligand>
</feature>
<evidence type="ECO:0000313" key="4">
    <source>
        <dbReference type="EMBL" id="MBN7826350.1"/>
    </source>
</evidence>
<feature type="domain" description="Glycosyl transferase family 28 C-terminal" evidence="3">
    <location>
        <begin position="174"/>
        <end position="330"/>
    </location>
</feature>
<evidence type="ECO:0000256" key="1">
    <source>
        <dbReference type="PIRSR" id="PIRSR620023-1"/>
    </source>
</evidence>
<reference evidence="4" key="1">
    <citation type="submission" date="2021-03" db="EMBL/GenBank/DDBJ databases">
        <title>novel species isolated from a fishpond in China.</title>
        <authorList>
            <person name="Lu H."/>
            <person name="Cai Z."/>
        </authorList>
    </citation>
    <scope>NUCLEOTIDE SEQUENCE</scope>
    <source>
        <strain evidence="4">JCM 30855</strain>
    </source>
</reference>
<dbReference type="InterPro" id="IPR020023">
    <property type="entry name" value="PseG"/>
</dbReference>
<dbReference type="NCBIfam" id="TIGR03590">
    <property type="entry name" value="PseG"/>
    <property type="match status" value="1"/>
</dbReference>
<proteinExistence type="predicted"/>
<dbReference type="AlphaFoldDB" id="A0A939IPY3"/>
<keyword evidence="4" id="KW-0378">Hydrolase</keyword>
<dbReference type="GO" id="GO:0016787">
    <property type="term" value="F:hydrolase activity"/>
    <property type="evidence" value="ECO:0007669"/>
    <property type="project" value="UniProtKB-KW"/>
</dbReference>
<dbReference type="Gene3D" id="3.40.50.2000">
    <property type="entry name" value="Glycogen Phosphorylase B"/>
    <property type="match status" value="1"/>
</dbReference>
<dbReference type="EMBL" id="JAFKCV010000008">
    <property type="protein sequence ID" value="MBN7826350.1"/>
    <property type="molecule type" value="Genomic_DNA"/>
</dbReference>
<dbReference type="EC" id="3.6.1.57" evidence="4"/>
<evidence type="ECO:0000313" key="5">
    <source>
        <dbReference type="Proteomes" id="UP000664654"/>
    </source>
</evidence>
<dbReference type="GO" id="GO:0016758">
    <property type="term" value="F:hexosyltransferase activity"/>
    <property type="evidence" value="ECO:0007669"/>
    <property type="project" value="InterPro"/>
</dbReference>
<evidence type="ECO:0000259" key="3">
    <source>
        <dbReference type="Pfam" id="PF04101"/>
    </source>
</evidence>
<gene>
    <name evidence="4" type="primary">pseG</name>
    <name evidence="4" type="ORF">J0A66_14035</name>
</gene>
<feature type="binding site" evidence="2">
    <location>
        <position position="255"/>
    </location>
    <ligand>
        <name>substrate</name>
    </ligand>
</feature>
<comment type="caution">
    <text evidence="4">The sequence shown here is derived from an EMBL/GenBank/DDBJ whole genome shotgun (WGS) entry which is preliminary data.</text>
</comment>
<organism evidence="4 5">
    <name type="scientific">Bowmanella dokdonensis</name>
    <dbReference type="NCBI Taxonomy" id="751969"/>
    <lineage>
        <taxon>Bacteria</taxon>
        <taxon>Pseudomonadati</taxon>
        <taxon>Pseudomonadota</taxon>
        <taxon>Gammaproteobacteria</taxon>
        <taxon>Alteromonadales</taxon>
        <taxon>Alteromonadaceae</taxon>
        <taxon>Bowmanella</taxon>
    </lineage>
</organism>
<evidence type="ECO:0000256" key="2">
    <source>
        <dbReference type="PIRSR" id="PIRSR620023-2"/>
    </source>
</evidence>
<name>A0A939IPY3_9ALTE</name>
<feature type="active site" description="Proton acceptor" evidence="1">
    <location>
        <position position="18"/>
    </location>
</feature>
<dbReference type="PANTHER" id="PTHR21015">
    <property type="entry name" value="UDP-N-ACETYLGLUCOSAMINE--N-ACETYLMURAMYL-(PENTAPEPTIDE) PYROPHOSPHORYL-UNDECAPRENOL N-ACETYLGLUCOSAMINE TRANSFERASE 1"/>
    <property type="match status" value="1"/>
</dbReference>
<dbReference type="InterPro" id="IPR007235">
    <property type="entry name" value="Glyco_trans_28_C"/>
</dbReference>
<dbReference type="Pfam" id="PF04101">
    <property type="entry name" value="Glyco_tran_28_C"/>
    <property type="match status" value="1"/>
</dbReference>
<protein>
    <submittedName>
        <fullName evidence="4">UDP-2,4-diacetamido-2,4, 6-trideoxy-beta-L-altropyranose hydrolase</fullName>
        <ecNumber evidence="4">3.6.1.57</ecNumber>
    </submittedName>
</protein>